<comment type="caution">
    <text evidence="3">The sequence shown here is derived from an EMBL/GenBank/DDBJ whole genome shotgun (WGS) entry which is preliminary data.</text>
</comment>
<feature type="non-terminal residue" evidence="3">
    <location>
        <position position="1"/>
    </location>
</feature>
<feature type="region of interest" description="Disordered" evidence="1">
    <location>
        <begin position="1"/>
        <end position="24"/>
    </location>
</feature>
<sequence length="386" mass="44066">MPYVPPHRRLAEEGQSSSWPTDLPLSVNRFNNNDNKKKHSYGRGRIVVDIKYARNNIRKWFAIDGNINPPSNLLLEFKPYPGESFAHLCDEKLYAISANPSPVDDVENNLRSLAIDEAHPWKYMWEKIKDDLREAFQNVESYVEMSKPDYAKISFSARLGKILFHGGGLAWHECVSADILEKTLKGERGLQNSLKKTFDTHIPKEVFEPLKNKSISGLATTKIKEKETFLIEVEDNLKPDVILRLTCCKKGTDGKQLELKKIKLAPVRHFVADISCLNKMIDMRLIVVTEKYLTELSEEDKECIEGIVKSACLEESVKGGLHWPLGDSVRDRFEVKGSWHVNATSIVGESWNLKFRRVNRIEFNTSSGRVSNEVNLKLKSIAKILR</sequence>
<protein>
    <recommendedName>
        <fullName evidence="2">DUF7903 domain-containing protein</fullName>
    </recommendedName>
</protein>
<keyword evidence="4" id="KW-1185">Reference proteome</keyword>
<dbReference type="PANTHER" id="PTHR35481:SF1">
    <property type="entry name" value="DNA-DIRECTED RNA POLYMERASE SUBUNIT ALPHA"/>
    <property type="match status" value="1"/>
</dbReference>
<dbReference type="OMA" id="DSVQCKN"/>
<evidence type="ECO:0000259" key="2">
    <source>
        <dbReference type="Pfam" id="PF25475"/>
    </source>
</evidence>
<evidence type="ECO:0000313" key="3">
    <source>
        <dbReference type="EMBL" id="KAH9295362.1"/>
    </source>
</evidence>
<dbReference type="Pfam" id="PF25475">
    <property type="entry name" value="DUF7903"/>
    <property type="match status" value="1"/>
</dbReference>
<dbReference type="PANTHER" id="PTHR35481">
    <property type="entry name" value="DNA-DIRECTED RNA POLYMERASE SUBUNIT ALPHA"/>
    <property type="match status" value="1"/>
</dbReference>
<reference evidence="3 4" key="1">
    <citation type="journal article" date="2021" name="Nat. Plants">
        <title>The Taxus genome provides insights into paclitaxel biosynthesis.</title>
        <authorList>
            <person name="Xiong X."/>
            <person name="Gou J."/>
            <person name="Liao Q."/>
            <person name="Li Y."/>
            <person name="Zhou Q."/>
            <person name="Bi G."/>
            <person name="Li C."/>
            <person name="Du R."/>
            <person name="Wang X."/>
            <person name="Sun T."/>
            <person name="Guo L."/>
            <person name="Liang H."/>
            <person name="Lu P."/>
            <person name="Wu Y."/>
            <person name="Zhang Z."/>
            <person name="Ro D.K."/>
            <person name="Shang Y."/>
            <person name="Huang S."/>
            <person name="Yan J."/>
        </authorList>
    </citation>
    <scope>NUCLEOTIDE SEQUENCE [LARGE SCALE GENOMIC DNA]</scope>
    <source>
        <strain evidence="3">Ta-2019</strain>
    </source>
</reference>
<evidence type="ECO:0000256" key="1">
    <source>
        <dbReference type="SAM" id="MobiDB-lite"/>
    </source>
</evidence>
<organism evidence="3 4">
    <name type="scientific">Taxus chinensis</name>
    <name type="common">Chinese yew</name>
    <name type="synonym">Taxus wallichiana var. chinensis</name>
    <dbReference type="NCBI Taxonomy" id="29808"/>
    <lineage>
        <taxon>Eukaryota</taxon>
        <taxon>Viridiplantae</taxon>
        <taxon>Streptophyta</taxon>
        <taxon>Embryophyta</taxon>
        <taxon>Tracheophyta</taxon>
        <taxon>Spermatophyta</taxon>
        <taxon>Pinopsida</taxon>
        <taxon>Pinidae</taxon>
        <taxon>Conifers II</taxon>
        <taxon>Cupressales</taxon>
        <taxon>Taxaceae</taxon>
        <taxon>Taxus</taxon>
    </lineage>
</organism>
<dbReference type="Proteomes" id="UP000824469">
    <property type="component" value="Unassembled WGS sequence"/>
</dbReference>
<dbReference type="AlphaFoldDB" id="A0AA38FBC6"/>
<feature type="domain" description="DUF7903" evidence="2">
    <location>
        <begin position="49"/>
        <end position="385"/>
    </location>
</feature>
<accession>A0AA38FBC6</accession>
<name>A0AA38FBC6_TAXCH</name>
<gene>
    <name evidence="3" type="ORF">KI387_038950</name>
</gene>
<dbReference type="EMBL" id="JAHRHJ020000011">
    <property type="protein sequence ID" value="KAH9295362.1"/>
    <property type="molecule type" value="Genomic_DNA"/>
</dbReference>
<proteinExistence type="predicted"/>
<dbReference type="InterPro" id="IPR057225">
    <property type="entry name" value="DUF7903"/>
</dbReference>
<evidence type="ECO:0000313" key="4">
    <source>
        <dbReference type="Proteomes" id="UP000824469"/>
    </source>
</evidence>